<feature type="domain" description="LTD" evidence="1">
    <location>
        <begin position="25"/>
        <end position="121"/>
    </location>
</feature>
<dbReference type="EMBL" id="PFGU01000049">
    <property type="protein sequence ID" value="PIW73362.1"/>
    <property type="molecule type" value="Genomic_DNA"/>
</dbReference>
<organism evidence="2 3">
    <name type="scientific">Candidatus Roizmanbacteria bacterium CG_4_8_14_3_um_filter_34_9</name>
    <dbReference type="NCBI Taxonomy" id="1974832"/>
    <lineage>
        <taxon>Bacteria</taxon>
        <taxon>Candidatus Roizmaniibacteriota</taxon>
    </lineage>
</organism>
<sequence>MKKIFFVIFILSTCYLIINTFSVFASLKLNEIYPAPLTNQDEWVEIYNDENNPVNIQGFYLTDSSGKKILITNEVLEPYSFTVASTPSGVLNNSNQTGKNYADIVYLYGVNDQLIDIATYSGTFNSNKTFAKCP</sequence>
<evidence type="ECO:0000313" key="3">
    <source>
        <dbReference type="Proteomes" id="UP000230822"/>
    </source>
</evidence>
<protein>
    <recommendedName>
        <fullName evidence="1">LTD domain-containing protein</fullName>
    </recommendedName>
</protein>
<dbReference type="InterPro" id="IPR036415">
    <property type="entry name" value="Lamin_tail_dom_sf"/>
</dbReference>
<dbReference type="AlphaFoldDB" id="A0A2M7ICH8"/>
<evidence type="ECO:0000313" key="2">
    <source>
        <dbReference type="EMBL" id="PIW73362.1"/>
    </source>
</evidence>
<dbReference type="Pfam" id="PF00932">
    <property type="entry name" value="LTD"/>
    <property type="match status" value="1"/>
</dbReference>
<feature type="non-terminal residue" evidence="2">
    <location>
        <position position="134"/>
    </location>
</feature>
<evidence type="ECO:0000259" key="1">
    <source>
        <dbReference type="Pfam" id="PF00932"/>
    </source>
</evidence>
<dbReference type="InterPro" id="IPR001322">
    <property type="entry name" value="Lamin_tail_dom"/>
</dbReference>
<gene>
    <name evidence="2" type="ORF">CO005_01885</name>
</gene>
<accession>A0A2M7ICH8</accession>
<comment type="caution">
    <text evidence="2">The sequence shown here is derived from an EMBL/GenBank/DDBJ whole genome shotgun (WGS) entry which is preliminary data.</text>
</comment>
<name>A0A2M7ICH8_9BACT</name>
<dbReference type="SUPFAM" id="SSF74853">
    <property type="entry name" value="Lamin A/C globular tail domain"/>
    <property type="match status" value="1"/>
</dbReference>
<dbReference type="Proteomes" id="UP000230822">
    <property type="component" value="Unassembled WGS sequence"/>
</dbReference>
<reference evidence="3" key="1">
    <citation type="submission" date="2017-09" db="EMBL/GenBank/DDBJ databases">
        <title>Depth-based differentiation of microbial function through sediment-hosted aquifers and enrichment of novel symbionts in the deep terrestrial subsurface.</title>
        <authorList>
            <person name="Probst A.J."/>
            <person name="Ladd B."/>
            <person name="Jarett J.K."/>
            <person name="Geller-Mcgrath D.E."/>
            <person name="Sieber C.M.K."/>
            <person name="Emerson J.B."/>
            <person name="Anantharaman K."/>
            <person name="Thomas B.C."/>
            <person name="Malmstrom R."/>
            <person name="Stieglmeier M."/>
            <person name="Klingl A."/>
            <person name="Woyke T."/>
            <person name="Ryan C.M."/>
            <person name="Banfield J.F."/>
        </authorList>
    </citation>
    <scope>NUCLEOTIDE SEQUENCE [LARGE SCALE GENOMIC DNA]</scope>
</reference>
<proteinExistence type="predicted"/>